<keyword evidence="4 5" id="KW-0472">Membrane</keyword>
<evidence type="ECO:0000256" key="1">
    <source>
        <dbReference type="ARBA" id="ARBA00004141"/>
    </source>
</evidence>
<feature type="transmembrane region" description="Helical" evidence="5">
    <location>
        <begin position="12"/>
        <end position="32"/>
    </location>
</feature>
<feature type="transmembrane region" description="Helical" evidence="5">
    <location>
        <begin position="52"/>
        <end position="75"/>
    </location>
</feature>
<feature type="transmembrane region" description="Helical" evidence="5">
    <location>
        <begin position="438"/>
        <end position="458"/>
    </location>
</feature>
<feature type="transmembrane region" description="Helical" evidence="5">
    <location>
        <begin position="276"/>
        <end position="292"/>
    </location>
</feature>
<dbReference type="AlphaFoldDB" id="A0A0G0Q547"/>
<dbReference type="GO" id="GO:0016020">
    <property type="term" value="C:membrane"/>
    <property type="evidence" value="ECO:0007669"/>
    <property type="project" value="UniProtKB-SubCell"/>
</dbReference>
<evidence type="ECO:0000256" key="5">
    <source>
        <dbReference type="SAM" id="Phobius"/>
    </source>
</evidence>
<dbReference type="Pfam" id="PF04932">
    <property type="entry name" value="Wzy_C"/>
    <property type="match status" value="1"/>
</dbReference>
<dbReference type="PANTHER" id="PTHR37422">
    <property type="entry name" value="TEICHURONIC ACID BIOSYNTHESIS PROTEIN TUAE"/>
    <property type="match status" value="1"/>
</dbReference>
<evidence type="ECO:0000259" key="6">
    <source>
        <dbReference type="Pfam" id="PF04932"/>
    </source>
</evidence>
<evidence type="ECO:0000313" key="7">
    <source>
        <dbReference type="EMBL" id="KKR32496.1"/>
    </source>
</evidence>
<feature type="domain" description="O-antigen ligase-related" evidence="6">
    <location>
        <begin position="282"/>
        <end position="447"/>
    </location>
</feature>
<feature type="transmembrane region" description="Helical" evidence="5">
    <location>
        <begin position="102"/>
        <end position="121"/>
    </location>
</feature>
<feature type="transmembrane region" description="Helical" evidence="5">
    <location>
        <begin position="127"/>
        <end position="147"/>
    </location>
</feature>
<dbReference type="EMBL" id="LBXO01000032">
    <property type="protein sequence ID" value="KKR32496.1"/>
    <property type="molecule type" value="Genomic_DNA"/>
</dbReference>
<gene>
    <name evidence="7" type="ORF">UT64_C0032G0010</name>
</gene>
<protein>
    <submittedName>
        <fullName evidence="7">Putative bicarbonate transporter, IctB family</fullName>
    </submittedName>
</protein>
<dbReference type="Proteomes" id="UP000034137">
    <property type="component" value="Unassembled WGS sequence"/>
</dbReference>
<keyword evidence="2 5" id="KW-0812">Transmembrane</keyword>
<feature type="transmembrane region" description="Helical" evidence="5">
    <location>
        <begin position="298"/>
        <end position="314"/>
    </location>
</feature>
<organism evidence="7 8">
    <name type="scientific">Candidatus Falkowbacteria bacterium GW2011_GWF2_39_8</name>
    <dbReference type="NCBI Taxonomy" id="1618642"/>
    <lineage>
        <taxon>Bacteria</taxon>
        <taxon>Candidatus Falkowiibacteriota</taxon>
    </lineage>
</organism>
<feature type="transmembrane region" description="Helical" evidence="5">
    <location>
        <begin position="470"/>
        <end position="488"/>
    </location>
</feature>
<evidence type="ECO:0000256" key="2">
    <source>
        <dbReference type="ARBA" id="ARBA00022692"/>
    </source>
</evidence>
<feature type="transmembrane region" description="Helical" evidence="5">
    <location>
        <begin position="319"/>
        <end position="338"/>
    </location>
</feature>
<keyword evidence="3 5" id="KW-1133">Transmembrane helix</keyword>
<feature type="transmembrane region" description="Helical" evidence="5">
    <location>
        <begin position="500"/>
        <end position="516"/>
    </location>
</feature>
<accession>A0A0G0Q547</accession>
<feature type="transmembrane region" description="Helical" evidence="5">
    <location>
        <begin position="237"/>
        <end position="256"/>
    </location>
</feature>
<dbReference type="InterPro" id="IPR051533">
    <property type="entry name" value="WaaL-like"/>
</dbReference>
<reference evidence="7 8" key="1">
    <citation type="journal article" date="2015" name="Nature">
        <title>rRNA introns, odd ribosomes, and small enigmatic genomes across a large radiation of phyla.</title>
        <authorList>
            <person name="Brown C.T."/>
            <person name="Hug L.A."/>
            <person name="Thomas B.C."/>
            <person name="Sharon I."/>
            <person name="Castelle C.J."/>
            <person name="Singh A."/>
            <person name="Wilkins M.J."/>
            <person name="Williams K.H."/>
            <person name="Banfield J.F."/>
        </authorList>
    </citation>
    <scope>NUCLEOTIDE SEQUENCE [LARGE SCALE GENOMIC DNA]</scope>
</reference>
<name>A0A0G0Q547_9BACT</name>
<comment type="subcellular location">
    <subcellularLocation>
        <location evidence="1">Membrane</location>
        <topology evidence="1">Multi-pass membrane protein</topology>
    </subcellularLocation>
</comment>
<dbReference type="PANTHER" id="PTHR37422:SF13">
    <property type="entry name" value="LIPOPOLYSACCHARIDE BIOSYNTHESIS PROTEIN PA4999-RELATED"/>
    <property type="match status" value="1"/>
</dbReference>
<dbReference type="InterPro" id="IPR007016">
    <property type="entry name" value="O-antigen_ligase-rel_domated"/>
</dbReference>
<evidence type="ECO:0000256" key="4">
    <source>
        <dbReference type="ARBA" id="ARBA00023136"/>
    </source>
</evidence>
<feature type="transmembrane region" description="Helical" evidence="5">
    <location>
        <begin position="189"/>
        <end position="209"/>
    </location>
</feature>
<sequence>MKNCFKIENYKLKIGMSFYFIVFIAFFIFLSIKRLDWSLMLLFFLLPSYLIRFNFVVPFTLLEVMILIVFLTWFFKNGRQVLKNLKNKFSGRKIVSDYPFKWEMIFLLVISFAAVGVAGITNEALGIWKAYFFEPLLLYIVVVNVFGRPTLQTLHTQGEDYSPPLQGGVADLSAEALAKEEGRGGVSRIIWPLALSALAVSLFAIYQKFTGQFISNPLWAAEATRRVTSIFGYPNAVGLYVESIIFLILGLLLSIIEKRIFNFQFSISKQFSILKLFILLLSIIFSVLAIIFAKSVGAVLGVAAGSIVFLLLYGKKIRLITLAIIIFTSIGIVSYQPLRHQALKHITLNDFSGQVRKSQWKETWQMLNDGKIITGAGLSGYQKAVAPFHVPGIFVKDFDDPDAQRKLVFNEAYRNTHWQPLEIYLYPHNIFLNFWTEVGLLGMALFIWIIVKFFYLGFKLLLTVIPEKSGIQFQVSALISAMTAIVVHGLVDVPYFKNDLAALFWLLMAMMSILYLENKKEV</sequence>
<proteinExistence type="predicted"/>
<evidence type="ECO:0000256" key="3">
    <source>
        <dbReference type="ARBA" id="ARBA00022989"/>
    </source>
</evidence>
<evidence type="ECO:0000313" key="8">
    <source>
        <dbReference type="Proteomes" id="UP000034137"/>
    </source>
</evidence>
<comment type="caution">
    <text evidence="7">The sequence shown here is derived from an EMBL/GenBank/DDBJ whole genome shotgun (WGS) entry which is preliminary data.</text>
</comment>